<dbReference type="InterPro" id="IPR010512">
    <property type="entry name" value="DUF1091"/>
</dbReference>
<dbReference type="KEGG" id="cqu:CpipJ_CPIJ010163"/>
<gene>
    <name evidence="3" type="primary">6042971</name>
    <name evidence="2" type="ORF">CpipJ_CPIJ010163</name>
</gene>
<dbReference type="PANTHER" id="PTHR21112">
    <property type="entry name" value="CHEMOSENSORY PROTEIN A 29A-RELATED"/>
    <property type="match status" value="1"/>
</dbReference>
<evidence type="ECO:0000313" key="2">
    <source>
        <dbReference type="EMBL" id="EDS34428.1"/>
    </source>
</evidence>
<keyword evidence="4" id="KW-1185">Reference proteome</keyword>
<feature type="chain" id="PRO_5014566952" description="MD-2-related lipid-recognition domain-containing protein" evidence="1">
    <location>
        <begin position="21"/>
        <end position="179"/>
    </location>
</feature>
<evidence type="ECO:0000313" key="4">
    <source>
        <dbReference type="Proteomes" id="UP000002320"/>
    </source>
</evidence>
<dbReference type="STRING" id="7176.B0WTI7"/>
<dbReference type="HOGENOM" id="CLU_115081_0_0_1"/>
<dbReference type="OrthoDB" id="7755558at2759"/>
<name>B0WTI7_CULQU</name>
<reference evidence="2" key="1">
    <citation type="submission" date="2007-03" db="EMBL/GenBank/DDBJ databases">
        <title>Annotation of Culex pipiens quinquefasciatus.</title>
        <authorList>
            <consortium name="The Broad Institute Genome Sequencing Platform"/>
            <person name="Atkinson P.W."/>
            <person name="Hemingway J."/>
            <person name="Christensen B.M."/>
            <person name="Higgs S."/>
            <person name="Kodira C."/>
            <person name="Hannick L."/>
            <person name="Megy K."/>
            <person name="O'Leary S."/>
            <person name="Pearson M."/>
            <person name="Haas B.J."/>
            <person name="Mauceli E."/>
            <person name="Wortman J.R."/>
            <person name="Lee N.H."/>
            <person name="Guigo R."/>
            <person name="Stanke M."/>
            <person name="Alvarado L."/>
            <person name="Amedeo P."/>
            <person name="Antoine C.H."/>
            <person name="Arensburger P."/>
            <person name="Bidwell S.L."/>
            <person name="Crawford M."/>
            <person name="Camaro F."/>
            <person name="Devon K."/>
            <person name="Engels R."/>
            <person name="Hammond M."/>
            <person name="Howarth C."/>
            <person name="Koehrsen M."/>
            <person name="Lawson D."/>
            <person name="Montgomery P."/>
            <person name="Nene V."/>
            <person name="Nusbaum C."/>
            <person name="Puiu D."/>
            <person name="Romero-Severson J."/>
            <person name="Severson D.W."/>
            <person name="Shumway M."/>
            <person name="Sisk P."/>
            <person name="Stolte C."/>
            <person name="Zeng Q."/>
            <person name="Eisenstadt E."/>
            <person name="Fraser-Liggett C."/>
            <person name="Strausberg R."/>
            <person name="Galagan J."/>
            <person name="Birren B."/>
            <person name="Collins F.H."/>
        </authorList>
    </citation>
    <scope>NUCLEOTIDE SEQUENCE [LARGE SCALE GENOMIC DNA]</scope>
    <source>
        <strain evidence="2">JHB</strain>
    </source>
</reference>
<dbReference type="PANTHER" id="PTHR21112:SF0">
    <property type="entry name" value="CHEMOSENSORY PROTEIN A 29A-RELATED"/>
    <property type="match status" value="1"/>
</dbReference>
<dbReference type="EMBL" id="DS232086">
    <property type="protein sequence ID" value="EDS34428.1"/>
    <property type="molecule type" value="Genomic_DNA"/>
</dbReference>
<dbReference type="Pfam" id="PF06477">
    <property type="entry name" value="DUF1091"/>
    <property type="match status" value="1"/>
</dbReference>
<feature type="signal peptide" evidence="1">
    <location>
        <begin position="1"/>
        <end position="20"/>
    </location>
</feature>
<keyword evidence="1" id="KW-0732">Signal</keyword>
<dbReference type="InParanoid" id="B0WTI7"/>
<protein>
    <recommendedName>
        <fullName evidence="5">MD-2-related lipid-recognition domain-containing protein</fullName>
    </recommendedName>
</protein>
<accession>B0WTI7</accession>
<dbReference type="VEuPathDB" id="VectorBase:CQUJHB013177"/>
<reference evidence="3" key="2">
    <citation type="submission" date="2021-02" db="UniProtKB">
        <authorList>
            <consortium name="EnsemblMetazoa"/>
        </authorList>
    </citation>
    <scope>IDENTIFICATION</scope>
    <source>
        <strain evidence="3">JHB</strain>
    </source>
</reference>
<sequence>MDQRTIQILLLLSGSSTIVALQFMFQSFNGCESNGVMDCTLRVRKVNRTTAALNGTIILHKDLDGSYETFIEVFHSPLGNNQFNRYPMKIGPLGFCEFMRTFWGDYQPYLAKYVANLAEPGECPMGARTLIFRDMQLEAEMFPRYVPTGLWKLQWRMQSGKVDFFAVEMLFKVYENGFF</sequence>
<dbReference type="OMA" id="TYEEHIS"/>
<evidence type="ECO:0008006" key="5">
    <source>
        <dbReference type="Google" id="ProtNLM"/>
    </source>
</evidence>
<dbReference type="Proteomes" id="UP000002320">
    <property type="component" value="Unassembled WGS sequence"/>
</dbReference>
<dbReference type="AlphaFoldDB" id="B0WTI7"/>
<dbReference type="eggNOG" id="ENOG502RM63">
    <property type="taxonomic scope" value="Eukaryota"/>
</dbReference>
<proteinExistence type="predicted"/>
<evidence type="ECO:0000313" key="3">
    <source>
        <dbReference type="EnsemblMetazoa" id="CPIJ010163-PA"/>
    </source>
</evidence>
<evidence type="ECO:0000256" key="1">
    <source>
        <dbReference type="SAM" id="SignalP"/>
    </source>
</evidence>
<dbReference type="VEuPathDB" id="VectorBase:CPIJ010163"/>
<organism>
    <name type="scientific">Culex quinquefasciatus</name>
    <name type="common">Southern house mosquito</name>
    <name type="synonym">Culex pungens</name>
    <dbReference type="NCBI Taxonomy" id="7176"/>
    <lineage>
        <taxon>Eukaryota</taxon>
        <taxon>Metazoa</taxon>
        <taxon>Ecdysozoa</taxon>
        <taxon>Arthropoda</taxon>
        <taxon>Hexapoda</taxon>
        <taxon>Insecta</taxon>
        <taxon>Pterygota</taxon>
        <taxon>Neoptera</taxon>
        <taxon>Endopterygota</taxon>
        <taxon>Diptera</taxon>
        <taxon>Nematocera</taxon>
        <taxon>Culicoidea</taxon>
        <taxon>Culicidae</taxon>
        <taxon>Culicinae</taxon>
        <taxon>Culicini</taxon>
        <taxon>Culex</taxon>
        <taxon>Culex</taxon>
    </lineage>
</organism>
<dbReference type="EnsemblMetazoa" id="CPIJ010163-RA">
    <property type="protein sequence ID" value="CPIJ010163-PA"/>
    <property type="gene ID" value="CPIJ010163"/>
</dbReference>